<dbReference type="InterPro" id="IPR011989">
    <property type="entry name" value="ARM-like"/>
</dbReference>
<reference evidence="2 3" key="1">
    <citation type="submission" date="2020-08" db="EMBL/GenBank/DDBJ databases">
        <title>Sequencing the genomes of 1000 actinobacteria strains.</title>
        <authorList>
            <person name="Klenk H.-P."/>
        </authorList>
    </citation>
    <scope>NUCLEOTIDE SEQUENCE [LARGE SCALE GENOMIC DNA]</scope>
    <source>
        <strain evidence="2 3">DSM 45823</strain>
    </source>
</reference>
<dbReference type="AlphaFoldDB" id="A0A7W3MYP4"/>
<accession>A0A7W3MYP4</accession>
<dbReference type="InterPro" id="IPR016024">
    <property type="entry name" value="ARM-type_fold"/>
</dbReference>
<dbReference type="RefSeq" id="WP_182705832.1">
    <property type="nucleotide sequence ID" value="NZ_JACJII010000001.1"/>
</dbReference>
<dbReference type="Gene3D" id="1.25.10.10">
    <property type="entry name" value="Leucine-rich Repeat Variant"/>
    <property type="match status" value="1"/>
</dbReference>
<dbReference type="Proteomes" id="UP000539313">
    <property type="component" value="Unassembled WGS sequence"/>
</dbReference>
<gene>
    <name evidence="2" type="ORF">HNR21_003214</name>
</gene>
<evidence type="ECO:0000313" key="3">
    <source>
        <dbReference type="Proteomes" id="UP000539313"/>
    </source>
</evidence>
<dbReference type="EMBL" id="JACJII010000001">
    <property type="protein sequence ID" value="MBA9004332.1"/>
    <property type="molecule type" value="Genomic_DNA"/>
</dbReference>
<feature type="region of interest" description="Disordered" evidence="1">
    <location>
        <begin position="223"/>
        <end position="250"/>
    </location>
</feature>
<name>A0A7W3MYP4_9ACTN</name>
<proteinExistence type="predicted"/>
<organism evidence="2 3">
    <name type="scientific">Thermomonospora cellulosilytica</name>
    <dbReference type="NCBI Taxonomy" id="1411118"/>
    <lineage>
        <taxon>Bacteria</taxon>
        <taxon>Bacillati</taxon>
        <taxon>Actinomycetota</taxon>
        <taxon>Actinomycetes</taxon>
        <taxon>Streptosporangiales</taxon>
        <taxon>Thermomonosporaceae</taxon>
        <taxon>Thermomonospora</taxon>
    </lineage>
</organism>
<evidence type="ECO:0008006" key="4">
    <source>
        <dbReference type="Google" id="ProtNLM"/>
    </source>
</evidence>
<comment type="caution">
    <text evidence="2">The sequence shown here is derived from an EMBL/GenBank/DDBJ whole genome shotgun (WGS) entry which is preliminary data.</text>
</comment>
<sequence>MIVRGRLFDGAMDDGDRLVLCRAALRRCRHGDGDLVSALETLRRALPFPGGSHHHRHEDPHLAAKRRLRAEAVVVVAEMCAGDPAAPALVVALPLLGSISRDADHHRLFLDRFGHPDPRVRAAAALGLVRLNLYAYPPPIHEPLLDLLDDDPAAHVRASVARILWLVDRPYGRPASGLPRRLLTVALHDPDPGVRAAAFDEIERYCRLGNAFACEHMSLIGRSPAHPPPSGPYQEPVAPPDDDPWAPPKR</sequence>
<keyword evidence="3" id="KW-1185">Reference proteome</keyword>
<dbReference type="SUPFAM" id="SSF48371">
    <property type="entry name" value="ARM repeat"/>
    <property type="match status" value="1"/>
</dbReference>
<evidence type="ECO:0000313" key="2">
    <source>
        <dbReference type="EMBL" id="MBA9004332.1"/>
    </source>
</evidence>
<protein>
    <recommendedName>
        <fullName evidence="4">HEAT repeat protein</fullName>
    </recommendedName>
</protein>
<evidence type="ECO:0000256" key="1">
    <source>
        <dbReference type="SAM" id="MobiDB-lite"/>
    </source>
</evidence>